<dbReference type="SUPFAM" id="SSF52242">
    <property type="entry name" value="Cobalamin (vitamin B12)-binding domain"/>
    <property type="match status" value="1"/>
</dbReference>
<accession>D9QUT1</accession>
<dbReference type="Gene3D" id="1.10.1240.10">
    <property type="entry name" value="Methionine synthase domain"/>
    <property type="match status" value="1"/>
</dbReference>
<dbReference type="CDD" id="cd02070">
    <property type="entry name" value="corrinoid_protein_B12-BD"/>
    <property type="match status" value="1"/>
</dbReference>
<dbReference type="GO" id="GO:0015948">
    <property type="term" value="P:methanogenesis"/>
    <property type="evidence" value="ECO:0007669"/>
    <property type="project" value="InterPro"/>
</dbReference>
<dbReference type="PROSITE" id="PS51337">
    <property type="entry name" value="B12_BINDING_NTER"/>
    <property type="match status" value="1"/>
</dbReference>
<dbReference type="PANTHER" id="PTHR45833">
    <property type="entry name" value="METHIONINE SYNTHASE"/>
    <property type="match status" value="1"/>
</dbReference>
<dbReference type="InterPro" id="IPR036724">
    <property type="entry name" value="Cobalamin-bd_sf"/>
</dbReference>
<dbReference type="GO" id="GO:0046653">
    <property type="term" value="P:tetrahydrofolate metabolic process"/>
    <property type="evidence" value="ECO:0007669"/>
    <property type="project" value="TreeGrafter"/>
</dbReference>
<keyword evidence="6" id="KW-0489">Methyltransferase</keyword>
<dbReference type="NCBIfam" id="TIGR02370">
    <property type="entry name" value="pyl_corrinoid"/>
    <property type="match status" value="1"/>
</dbReference>
<dbReference type="GO" id="GO:0031419">
    <property type="term" value="F:cobalamin binding"/>
    <property type="evidence" value="ECO:0007669"/>
    <property type="project" value="InterPro"/>
</dbReference>
<feature type="domain" description="B12-binding N-terminal" evidence="5">
    <location>
        <begin position="1"/>
        <end position="90"/>
    </location>
</feature>
<organism evidence="6 7">
    <name type="scientific">Acetohalobium arabaticum (strain ATCC 49924 / DSM 5501 / Z-7288)</name>
    <dbReference type="NCBI Taxonomy" id="574087"/>
    <lineage>
        <taxon>Bacteria</taxon>
        <taxon>Bacillati</taxon>
        <taxon>Bacillota</taxon>
        <taxon>Clostridia</taxon>
        <taxon>Halanaerobiales</taxon>
        <taxon>Halobacteroidaceae</taxon>
        <taxon>Acetohalobium</taxon>
    </lineage>
</organism>
<dbReference type="SUPFAM" id="SSF47644">
    <property type="entry name" value="Methionine synthase domain"/>
    <property type="match status" value="1"/>
</dbReference>
<reference evidence="6 7" key="1">
    <citation type="journal article" date="2010" name="Stand. Genomic Sci.">
        <title>Complete genome sequence of Acetohalobium arabaticum type strain (Z-7288).</title>
        <authorList>
            <person name="Sikorski J."/>
            <person name="Lapidus A."/>
            <person name="Chertkov O."/>
            <person name="Lucas S."/>
            <person name="Copeland A."/>
            <person name="Glavina Del Rio T."/>
            <person name="Nolan M."/>
            <person name="Tice H."/>
            <person name="Cheng J.F."/>
            <person name="Han C."/>
            <person name="Brambilla E."/>
            <person name="Pitluck S."/>
            <person name="Liolios K."/>
            <person name="Ivanova N."/>
            <person name="Mavromatis K."/>
            <person name="Mikhailova N."/>
            <person name="Pati A."/>
            <person name="Bruce D."/>
            <person name="Detter C."/>
            <person name="Tapia R."/>
            <person name="Goodwin L."/>
            <person name="Chen A."/>
            <person name="Palaniappan K."/>
            <person name="Land M."/>
            <person name="Hauser L."/>
            <person name="Chang Y.J."/>
            <person name="Jeffries C.D."/>
            <person name="Rohde M."/>
            <person name="Goker M."/>
            <person name="Spring S."/>
            <person name="Woyke T."/>
            <person name="Bristow J."/>
            <person name="Eisen J.A."/>
            <person name="Markowitz V."/>
            <person name="Hugenholtz P."/>
            <person name="Kyrpides N.C."/>
            <person name="Klenk H.P."/>
        </authorList>
    </citation>
    <scope>NUCLEOTIDE SEQUENCE [LARGE SCALE GENOMIC DNA]</scope>
    <source>
        <strain evidence="7">ATCC 49924 / DSM 5501 / Z-7288</strain>
    </source>
</reference>
<keyword evidence="7" id="KW-1185">Reference proteome</keyword>
<dbReference type="eggNOG" id="COG5012">
    <property type="taxonomic scope" value="Bacteria"/>
</dbReference>
<dbReference type="EMBL" id="CP002105">
    <property type="protein sequence ID" value="ADL11990.1"/>
    <property type="molecule type" value="Genomic_DNA"/>
</dbReference>
<dbReference type="Gene3D" id="3.40.50.280">
    <property type="entry name" value="Cobalamin-binding domain"/>
    <property type="match status" value="1"/>
</dbReference>
<feature type="domain" description="B12-binding" evidence="4">
    <location>
        <begin position="90"/>
        <end position="212"/>
    </location>
</feature>
<dbReference type="InterPro" id="IPR050554">
    <property type="entry name" value="Met_Synthase/Corrinoid"/>
</dbReference>
<dbReference type="GO" id="GO:0032259">
    <property type="term" value="P:methylation"/>
    <property type="evidence" value="ECO:0007669"/>
    <property type="project" value="UniProtKB-KW"/>
</dbReference>
<evidence type="ECO:0000256" key="1">
    <source>
        <dbReference type="ARBA" id="ARBA00010854"/>
    </source>
</evidence>
<proteinExistence type="inferred from homology"/>
<keyword evidence="3" id="KW-0170">Cobalt</keyword>
<dbReference type="Pfam" id="PF02607">
    <property type="entry name" value="B12-binding_2"/>
    <property type="match status" value="1"/>
</dbReference>
<dbReference type="AlphaFoldDB" id="D9QUT1"/>
<evidence type="ECO:0000313" key="6">
    <source>
        <dbReference type="EMBL" id="ADL11990.1"/>
    </source>
</evidence>
<comment type="similarity">
    <text evidence="1">Belongs to the methylamine corrinoid protein family.</text>
</comment>
<dbReference type="Pfam" id="PF02310">
    <property type="entry name" value="B12-binding"/>
    <property type="match status" value="1"/>
</dbReference>
<dbReference type="GO" id="GO:0050897">
    <property type="term" value="F:cobalt ion binding"/>
    <property type="evidence" value="ECO:0007669"/>
    <property type="project" value="InterPro"/>
</dbReference>
<dbReference type="EC" id="2.1.1.13" evidence="6"/>
<sequence length="212" mass="22545">MRMGEFKEITEAVINGEIEKVGELAQELVDAGKEPSKIIKEGFVAGMDIVGERFKNQDMFVPEVLLSAKSMHAGMDIVKPLLSDADSSSEGTVVIGTVEGDLHDIGKNLVIMMIEGAGYEVIDLGIDLPAEEIVEAVKEHQPDVIGLSALLTTTMPAMENTVEALEEAGVKDDIKVIVGGAPVNQEFADEIGADGYAPDGSTATDLVREMTN</sequence>
<dbReference type="GO" id="GO:0008705">
    <property type="term" value="F:methionine synthase activity"/>
    <property type="evidence" value="ECO:0007669"/>
    <property type="project" value="UniProtKB-EC"/>
</dbReference>
<evidence type="ECO:0000256" key="2">
    <source>
        <dbReference type="ARBA" id="ARBA00022723"/>
    </source>
</evidence>
<name>D9QUT1_ACEAZ</name>
<keyword evidence="6" id="KW-0808">Transferase</keyword>
<evidence type="ECO:0000256" key="3">
    <source>
        <dbReference type="ARBA" id="ARBA00023285"/>
    </source>
</evidence>
<dbReference type="Proteomes" id="UP000001661">
    <property type="component" value="Chromosome"/>
</dbReference>
<gene>
    <name evidence="6" type="ordered locus">Acear_0444</name>
</gene>
<dbReference type="PANTHER" id="PTHR45833:SF1">
    <property type="entry name" value="METHIONINE SYNTHASE"/>
    <property type="match status" value="1"/>
</dbReference>
<keyword evidence="2" id="KW-0479">Metal-binding</keyword>
<dbReference type="InterPro" id="IPR006158">
    <property type="entry name" value="Cobalamin-bd"/>
</dbReference>
<dbReference type="HOGENOM" id="CLU_082102_2_0_9"/>
<dbReference type="GO" id="GO:0050667">
    <property type="term" value="P:homocysteine metabolic process"/>
    <property type="evidence" value="ECO:0007669"/>
    <property type="project" value="TreeGrafter"/>
</dbReference>
<dbReference type="KEGG" id="aar:Acear_0444"/>
<evidence type="ECO:0000259" key="4">
    <source>
        <dbReference type="PROSITE" id="PS51332"/>
    </source>
</evidence>
<evidence type="ECO:0000259" key="5">
    <source>
        <dbReference type="PROSITE" id="PS51337"/>
    </source>
</evidence>
<dbReference type="STRING" id="574087.Acear_0444"/>
<protein>
    <submittedName>
        <fullName evidence="6">Methyltransferase cognate corrinoid protein</fullName>
        <ecNumber evidence="6">2.1.1.13</ecNumber>
    </submittedName>
</protein>
<dbReference type="InterPro" id="IPR003759">
    <property type="entry name" value="Cbl-bd_cap"/>
</dbReference>
<dbReference type="InterPro" id="IPR012741">
    <property type="entry name" value="Corrinoid_p"/>
</dbReference>
<dbReference type="InterPro" id="IPR036594">
    <property type="entry name" value="Meth_synthase_dom"/>
</dbReference>
<dbReference type="SMART" id="SM01018">
    <property type="entry name" value="B12-binding_2"/>
    <property type="match status" value="1"/>
</dbReference>
<evidence type="ECO:0000313" key="7">
    <source>
        <dbReference type="Proteomes" id="UP000001661"/>
    </source>
</evidence>
<dbReference type="GO" id="GO:0005829">
    <property type="term" value="C:cytosol"/>
    <property type="evidence" value="ECO:0007669"/>
    <property type="project" value="TreeGrafter"/>
</dbReference>
<dbReference type="PROSITE" id="PS51332">
    <property type="entry name" value="B12_BINDING"/>
    <property type="match status" value="1"/>
</dbReference>
<dbReference type="FunFam" id="3.40.50.280:FF:000003">
    <property type="entry name" value="Dimethylamine methyltransferase corrinoid protein"/>
    <property type="match status" value="1"/>
</dbReference>